<organism evidence="1 2">
    <name type="scientific">Violaceomyces palustris</name>
    <dbReference type="NCBI Taxonomy" id="1673888"/>
    <lineage>
        <taxon>Eukaryota</taxon>
        <taxon>Fungi</taxon>
        <taxon>Dikarya</taxon>
        <taxon>Basidiomycota</taxon>
        <taxon>Ustilaginomycotina</taxon>
        <taxon>Ustilaginomycetes</taxon>
        <taxon>Violaceomycetales</taxon>
        <taxon>Violaceomycetaceae</taxon>
        <taxon>Violaceomyces</taxon>
    </lineage>
</organism>
<reference evidence="1 2" key="1">
    <citation type="journal article" date="2018" name="Mol. Biol. Evol.">
        <title>Broad Genomic Sampling Reveals a Smut Pathogenic Ancestry of the Fungal Clade Ustilaginomycotina.</title>
        <authorList>
            <person name="Kijpornyongpan T."/>
            <person name="Mondo S.J."/>
            <person name="Barry K."/>
            <person name="Sandor L."/>
            <person name="Lee J."/>
            <person name="Lipzen A."/>
            <person name="Pangilinan J."/>
            <person name="LaButti K."/>
            <person name="Hainaut M."/>
            <person name="Henrissat B."/>
            <person name="Grigoriev I.V."/>
            <person name="Spatafora J.W."/>
            <person name="Aime M.C."/>
        </authorList>
    </citation>
    <scope>NUCLEOTIDE SEQUENCE [LARGE SCALE GENOMIC DNA]</scope>
    <source>
        <strain evidence="1 2">SA 807</strain>
    </source>
</reference>
<gene>
    <name evidence="1" type="ORF">IE53DRAFT_385731</name>
</gene>
<keyword evidence="2" id="KW-1185">Reference proteome</keyword>
<accession>A0ACD0P1F4</accession>
<evidence type="ECO:0000313" key="1">
    <source>
        <dbReference type="EMBL" id="PWN51874.1"/>
    </source>
</evidence>
<proteinExistence type="predicted"/>
<sequence>MVKFTFAPLALLALAATAMAQESSSSSATSSASTASPTSMSSASSSASAGAGQSGVCAVLVGDPRYPPHGCPYSSTSTPPYDLNSLMSYLIGGYTAKKEGVHITDVADDLAGSVTKYYPTMTTPKSVIAQVRKSYLGRITPIPHTVPFDILLRCSRLLCVPCCESGSDPTLHPPPCLSFSRTALP</sequence>
<dbReference type="EMBL" id="KZ819811">
    <property type="protein sequence ID" value="PWN51874.1"/>
    <property type="molecule type" value="Genomic_DNA"/>
</dbReference>
<dbReference type="Proteomes" id="UP000245626">
    <property type="component" value="Unassembled WGS sequence"/>
</dbReference>
<name>A0ACD0P1F4_9BASI</name>
<protein>
    <submittedName>
        <fullName evidence="1">Uncharacterized protein</fullName>
    </submittedName>
</protein>
<evidence type="ECO:0000313" key="2">
    <source>
        <dbReference type="Proteomes" id="UP000245626"/>
    </source>
</evidence>